<dbReference type="SMART" id="SM00516">
    <property type="entry name" value="SEC14"/>
    <property type="match status" value="1"/>
</dbReference>
<dbReference type="InterPro" id="IPR036865">
    <property type="entry name" value="CRAL-TRIO_dom_sf"/>
</dbReference>
<dbReference type="InterPro" id="IPR035793">
    <property type="entry name" value="Macro_GDAP2"/>
</dbReference>
<dbReference type="SUPFAM" id="SSF52949">
    <property type="entry name" value="Macro domain-like"/>
    <property type="match status" value="1"/>
</dbReference>
<evidence type="ECO:0000313" key="5">
    <source>
        <dbReference type="Proteomes" id="UP000597762"/>
    </source>
</evidence>
<organism evidence="4 5">
    <name type="scientific">Acanthosepion pharaonis</name>
    <name type="common">Pharaoh cuttlefish</name>
    <name type="synonym">Sepia pharaonis</name>
    <dbReference type="NCBI Taxonomy" id="158019"/>
    <lineage>
        <taxon>Eukaryota</taxon>
        <taxon>Metazoa</taxon>
        <taxon>Spiralia</taxon>
        <taxon>Lophotrochozoa</taxon>
        <taxon>Mollusca</taxon>
        <taxon>Cephalopoda</taxon>
        <taxon>Coleoidea</taxon>
        <taxon>Decapodiformes</taxon>
        <taxon>Sepiida</taxon>
        <taxon>Sepiina</taxon>
        <taxon>Sepiidae</taxon>
        <taxon>Acanthosepion</taxon>
    </lineage>
</organism>
<dbReference type="PANTHER" id="PTHR11106">
    <property type="entry name" value="GANGLIOSIDE INDUCED DIFFERENTIATION ASSOCIATED PROTEIN 2-RELATED"/>
    <property type="match status" value="1"/>
</dbReference>
<dbReference type="PROSITE" id="PS51154">
    <property type="entry name" value="MACRO"/>
    <property type="match status" value="1"/>
</dbReference>
<evidence type="ECO:0000313" key="4">
    <source>
        <dbReference type="EMBL" id="CAE1233400.1"/>
    </source>
</evidence>
<comment type="similarity">
    <text evidence="1">Belongs to the GDAP2 family.</text>
</comment>
<dbReference type="PROSITE" id="PS50191">
    <property type="entry name" value="CRAL_TRIO"/>
    <property type="match status" value="1"/>
</dbReference>
<dbReference type="SUPFAM" id="SSF52087">
    <property type="entry name" value="CRAL/TRIO domain"/>
    <property type="match status" value="1"/>
</dbReference>
<accession>A0A812BMR4</accession>
<dbReference type="InterPro" id="IPR001251">
    <property type="entry name" value="CRAL-TRIO_dom"/>
</dbReference>
<evidence type="ECO:0000259" key="3">
    <source>
        <dbReference type="PROSITE" id="PS51154"/>
    </source>
</evidence>
<dbReference type="Gene3D" id="3.40.220.10">
    <property type="entry name" value="Leucine Aminopeptidase, subunit E, domain 1"/>
    <property type="match status" value="1"/>
</dbReference>
<reference evidence="4" key="1">
    <citation type="submission" date="2021-01" db="EMBL/GenBank/DDBJ databases">
        <authorList>
            <person name="Li R."/>
            <person name="Bekaert M."/>
        </authorList>
    </citation>
    <scope>NUCLEOTIDE SEQUENCE</scope>
    <source>
        <strain evidence="4">Farmed</strain>
    </source>
</reference>
<dbReference type="InterPro" id="IPR002589">
    <property type="entry name" value="Macro_dom"/>
</dbReference>
<feature type="domain" description="Macro" evidence="3">
    <location>
        <begin position="38"/>
        <end position="220"/>
    </location>
</feature>
<dbReference type="EMBL" id="CAHIKZ030000685">
    <property type="protein sequence ID" value="CAE1233400.1"/>
    <property type="molecule type" value="Genomic_DNA"/>
</dbReference>
<dbReference type="CDD" id="cd02905">
    <property type="entry name" value="Macro_GDAP2-like"/>
    <property type="match status" value="1"/>
</dbReference>
<evidence type="ECO:0000256" key="1">
    <source>
        <dbReference type="ARBA" id="ARBA00008355"/>
    </source>
</evidence>
<name>A0A812BMR4_ACAPH</name>
<dbReference type="Gene3D" id="3.40.525.10">
    <property type="entry name" value="CRAL-TRIO lipid binding domain"/>
    <property type="match status" value="1"/>
</dbReference>
<proteinExistence type="inferred from homology"/>
<dbReference type="Pfam" id="PF13716">
    <property type="entry name" value="CRAL_TRIO_2"/>
    <property type="match status" value="1"/>
</dbReference>
<dbReference type="Proteomes" id="UP000597762">
    <property type="component" value="Unassembled WGS sequence"/>
</dbReference>
<dbReference type="InterPro" id="IPR043472">
    <property type="entry name" value="Macro_dom-like"/>
</dbReference>
<comment type="caution">
    <text evidence="4">The sequence shown here is derived from an EMBL/GenBank/DDBJ whole genome shotgun (WGS) entry which is preliminary data.</text>
</comment>
<feature type="domain" description="CRAL-TRIO" evidence="2">
    <location>
        <begin position="336"/>
        <end position="490"/>
    </location>
</feature>
<gene>
    <name evidence="4" type="ORF">SPHA_18948</name>
</gene>
<protein>
    <submittedName>
        <fullName evidence="4">Protein GDAP2 homolog,Ganglioside-induced differentiation-associated protein 2,Ganglioside-induced differentiation-associated-protein 2</fullName>
    </submittedName>
</protein>
<dbReference type="PANTHER" id="PTHR11106:SF72">
    <property type="entry name" value="GANGLIOSIDE-INDUCED DIFFERENTIATION-ASSOCIATED PROTEIN 2"/>
    <property type="match status" value="1"/>
</dbReference>
<dbReference type="OrthoDB" id="365077at2759"/>
<keyword evidence="5" id="KW-1185">Reference proteome</keyword>
<dbReference type="CDD" id="cd00170">
    <property type="entry name" value="SEC14"/>
    <property type="match status" value="1"/>
</dbReference>
<dbReference type="SMART" id="SM00506">
    <property type="entry name" value="A1pp"/>
    <property type="match status" value="1"/>
</dbReference>
<evidence type="ECO:0000259" key="2">
    <source>
        <dbReference type="PROSITE" id="PS50191"/>
    </source>
</evidence>
<dbReference type="AlphaFoldDB" id="A0A812BMR4"/>
<dbReference type="Pfam" id="PF01661">
    <property type="entry name" value="Macro"/>
    <property type="match status" value="1"/>
</dbReference>
<sequence>MEPLGKKQNVVDVADLTRWNFTQLLADEEEKPEDTGSKSPFPWRSDLNSKLVLWKGDILTLQVHALVHPTNEMISTKYEMTARLLQEAGPEMLSEINNSVRGSKTGEARLTKGHQLLARHVIHTVGPRFNVKYSTAAEGALFSCYRSVLQLANENNIRTLAMCPIHSSQRGYPLEQGAHIAIRTVRRFLEKFGSNFETIIFACKENDVMETYQHLMPLYFPRNWKEEMEAKEYLPEDIGNENGEPVIAERKIRIIDKPTFAAFKSLGEEFDETIDLNKEFRSPDGPAVGCHEFAVMKEDIDKERLCTLQAKPSAEQLEKERARLYEKFLLRAKQEDLTDIAQLQCIYQSGVDRFGRPVVVFIGRNLPANCIDMERMLLYIVQMMDPIADNHYTVVYLHSLTTADNLPATSFVKYAYNLLHDKYKKNLSSFYIVHPNIWFKISTWFFTTFTASEIKSRVQHLQGTEYLYAYINTDQFDVPQWVFEYDLKVNGPRYYAPPEDTVDEL</sequence>